<dbReference type="InterPro" id="IPR001584">
    <property type="entry name" value="Integrase_cat-core"/>
</dbReference>
<organism evidence="8 9">
    <name type="scientific">Chaetoceros tenuissimus</name>
    <dbReference type="NCBI Taxonomy" id="426638"/>
    <lineage>
        <taxon>Eukaryota</taxon>
        <taxon>Sar</taxon>
        <taxon>Stramenopiles</taxon>
        <taxon>Ochrophyta</taxon>
        <taxon>Bacillariophyta</taxon>
        <taxon>Coscinodiscophyceae</taxon>
        <taxon>Chaetocerotophycidae</taxon>
        <taxon>Chaetocerotales</taxon>
        <taxon>Chaetocerotaceae</taxon>
        <taxon>Chaetoceros</taxon>
    </lineage>
</organism>
<dbReference type="NCBIfam" id="NF001862">
    <property type="entry name" value="PRK00601.1"/>
    <property type="match status" value="1"/>
</dbReference>
<dbReference type="GO" id="GO:0046081">
    <property type="term" value="P:dUTP catabolic process"/>
    <property type="evidence" value="ECO:0007669"/>
    <property type="project" value="InterPro"/>
</dbReference>
<dbReference type="Pfam" id="PF07727">
    <property type="entry name" value="RVT_2"/>
    <property type="match status" value="1"/>
</dbReference>
<feature type="domain" description="Integrase catalytic" evidence="7">
    <location>
        <begin position="33"/>
        <end position="211"/>
    </location>
</feature>
<dbReference type="GO" id="GO:0015074">
    <property type="term" value="P:DNA integration"/>
    <property type="evidence" value="ECO:0007669"/>
    <property type="project" value="InterPro"/>
</dbReference>
<keyword evidence="5" id="KW-0546">Nucleotide metabolism</keyword>
<comment type="caution">
    <text evidence="8">The sequence shown here is derived from an EMBL/GenBank/DDBJ whole genome shotgun (WGS) entry which is preliminary data.</text>
</comment>
<evidence type="ECO:0000313" key="9">
    <source>
        <dbReference type="Proteomes" id="UP001054902"/>
    </source>
</evidence>
<feature type="region of interest" description="Disordered" evidence="6">
    <location>
        <begin position="444"/>
        <end position="492"/>
    </location>
</feature>
<dbReference type="GO" id="GO:0004170">
    <property type="term" value="F:dUTP diphosphatase activity"/>
    <property type="evidence" value="ECO:0007669"/>
    <property type="project" value="UniProtKB-EC"/>
</dbReference>
<comment type="similarity">
    <text evidence="2">Belongs to the dUTPase family.</text>
</comment>
<dbReference type="InterPro" id="IPR008181">
    <property type="entry name" value="dUTPase"/>
</dbReference>
<sequence>MGKETQILGSKSSVSSTSTKPPEEEIMDDLHLPEAQPGQHFAMDYGFMRGSDYDSKTEEGKLVTSIDDKRCYCLIVDRKTRYMWVILSPDKEPPIKAIRSLLLKFKSDSPHRTVRLDQDRALGKSSAFLKMLEEDDINFLPEFTGTNASAQNGLAERPHRTLADMVRCMLHSADMGSEMWSFALTHAVWIRNRITHWSITKTPYEALTGVKPNLSRARIFGSKVFARKTKQTGKKLDNKVVSGRFLGFTASPKVMYFLEDSTNKVRTGTHVIFDEAHMTTISSNAPMAAQALQRLGYTSRERYKFEGEISTDEDLQVQLLSETSVIPARGTEDSIGYDICSNAKLTLFPNKMTIVPTGIACTAPSGTYLRIAPRSGTTVKQHLDVLAGVIDRDYTGEIAVVMYNFGEEAQEIEVGQRVAQMIIERANTAPVIIVDNLVSTQRGNKGFGSTDNKQESSSSSPPQHQYFTRSKVVTDDEGSDSDDSDDDSISPTVSKVDIVNSALEDITLDLNIALDMPYDLHMSSNPFDAFDTRAVTLFGNDPLLGFVLEDHDTHQCPRLLDCTPSTPAAKLIRWRSELRGSHITHINGLQITSIADVKRLIAKARQYSQDRIKVRFAINHRKGIKADTGMPQLFQDQMNVIGKHLWELQNSPEWQEDKVHLADSNSIVNHKINAVMRDYKYSTAELLIPSHEEYPSAIEFIQTRTVSNANNSSSVSSLLANVAKKVQSKKRKKKKTIKDQNKLTRKSIRTRDDFHLFLESEKKQLDQYYAQETFGPPQALPPNANLLTLFWVYVLKDVGTRKARCVCNGARNMRGSVTLAETYASALNQDGSRLFWSKAALDNFIVVGADASNAFAEAPAPVAPLYVKVDEQYRHWYSQKFPEAPPIPANSVLRVKKALQGHPESPRLWAKLIDGIIRQLNLKPCTHEPCLYYTNDYNNTGKTVIFLRQVDDFAVACETKDIATQVISDINSKMSIDVKELGVISRYNGVDVSQTRHYIKLSNCTYIDKISKNHPWMLMEKPAGEFPIPMRDDTEYQKQLEDAEPLTPHELETLQESLGFTYRQGIGELIYALVTCRPDISYAITKLSQYSDKPAAIHFEALKKVYLYLVATKHDGIYYWRTKPRLDFPLGETPRQKLSNNFTFDEYSELQQPATTLHATVDSNHASDVSHRRSVSGICIKLAGGAVLYKTLIQKQVSLSSTEAEFYAAVSAGKYILYLRTILQELGLPQYAATTLYEDNMGCMLMAQAGKPTNRTRHLDIRMFALQDWVENDLIAMKRIPTEANTSDAFTKATGRSLFYRHMDFAMGRIIPTYAIPHINRIHTDAQMITSLFKEKLGLQDFHSFQCYDHFSRGGYYTVLHTSIGDTSW</sequence>
<evidence type="ECO:0000256" key="3">
    <source>
        <dbReference type="ARBA" id="ARBA00012379"/>
    </source>
</evidence>
<evidence type="ECO:0000256" key="5">
    <source>
        <dbReference type="ARBA" id="ARBA00023080"/>
    </source>
</evidence>
<reference evidence="8 9" key="1">
    <citation type="journal article" date="2021" name="Sci. Rep.">
        <title>The genome of the diatom Chaetoceros tenuissimus carries an ancient integrated fragment of an extant virus.</title>
        <authorList>
            <person name="Hongo Y."/>
            <person name="Kimura K."/>
            <person name="Takaki Y."/>
            <person name="Yoshida Y."/>
            <person name="Baba S."/>
            <person name="Kobayashi G."/>
            <person name="Nagasaki K."/>
            <person name="Hano T."/>
            <person name="Tomaru Y."/>
        </authorList>
    </citation>
    <scope>NUCLEOTIDE SEQUENCE [LARGE SCALE GENOMIC DNA]</scope>
    <source>
        <strain evidence="8 9">NIES-3715</strain>
    </source>
</reference>
<keyword evidence="4" id="KW-0378">Hydrolase</keyword>
<dbReference type="InterPro" id="IPR013103">
    <property type="entry name" value="RVT_2"/>
</dbReference>
<protein>
    <recommendedName>
        <fullName evidence="3">dUTP diphosphatase</fullName>
        <ecNumber evidence="3">3.6.1.23</ecNumber>
    </recommendedName>
</protein>
<dbReference type="GO" id="GO:0000287">
    <property type="term" value="F:magnesium ion binding"/>
    <property type="evidence" value="ECO:0007669"/>
    <property type="project" value="InterPro"/>
</dbReference>
<evidence type="ECO:0000256" key="2">
    <source>
        <dbReference type="ARBA" id="ARBA00006581"/>
    </source>
</evidence>
<dbReference type="GO" id="GO:0003676">
    <property type="term" value="F:nucleic acid binding"/>
    <property type="evidence" value="ECO:0007669"/>
    <property type="project" value="InterPro"/>
</dbReference>
<dbReference type="SUPFAM" id="SSF53098">
    <property type="entry name" value="Ribonuclease H-like"/>
    <property type="match status" value="1"/>
</dbReference>
<proteinExistence type="inferred from homology"/>
<accession>A0AAD3D5M5</accession>
<dbReference type="Proteomes" id="UP001054902">
    <property type="component" value="Unassembled WGS sequence"/>
</dbReference>
<comment type="pathway">
    <text evidence="1">Pyrimidine metabolism; dUMP biosynthesis; dUMP from dCTP (dUTP route): step 2/2.</text>
</comment>
<dbReference type="Gene3D" id="2.70.40.10">
    <property type="match status" value="1"/>
</dbReference>
<dbReference type="CDD" id="cd07557">
    <property type="entry name" value="trimeric_dUTPase"/>
    <property type="match status" value="1"/>
</dbReference>
<dbReference type="PANTHER" id="PTHR11241">
    <property type="entry name" value="DEOXYURIDINE 5'-TRIPHOSPHATE NUCLEOTIDOHYDROLASE"/>
    <property type="match status" value="1"/>
</dbReference>
<evidence type="ECO:0000256" key="1">
    <source>
        <dbReference type="ARBA" id="ARBA00005142"/>
    </source>
</evidence>
<dbReference type="InterPro" id="IPR033704">
    <property type="entry name" value="dUTPase_trimeric"/>
</dbReference>
<dbReference type="Gene3D" id="3.30.420.10">
    <property type="entry name" value="Ribonuclease H-like superfamily/Ribonuclease H"/>
    <property type="match status" value="1"/>
</dbReference>
<dbReference type="InterPro" id="IPR036157">
    <property type="entry name" value="dUTPase-like_sf"/>
</dbReference>
<dbReference type="PROSITE" id="PS50994">
    <property type="entry name" value="INTEGRASE"/>
    <property type="match status" value="1"/>
</dbReference>
<evidence type="ECO:0000256" key="6">
    <source>
        <dbReference type="SAM" id="MobiDB-lite"/>
    </source>
</evidence>
<evidence type="ECO:0000259" key="7">
    <source>
        <dbReference type="PROSITE" id="PS50994"/>
    </source>
</evidence>
<gene>
    <name evidence="8" type="ORF">CTEN210_14700</name>
</gene>
<dbReference type="GO" id="GO:0006226">
    <property type="term" value="P:dUMP biosynthetic process"/>
    <property type="evidence" value="ECO:0007669"/>
    <property type="project" value="InterPro"/>
</dbReference>
<evidence type="ECO:0000256" key="4">
    <source>
        <dbReference type="ARBA" id="ARBA00022801"/>
    </source>
</evidence>
<feature type="compositionally biased region" description="Low complexity" evidence="6">
    <location>
        <begin position="10"/>
        <end position="20"/>
    </location>
</feature>
<dbReference type="InterPro" id="IPR012337">
    <property type="entry name" value="RNaseH-like_sf"/>
</dbReference>
<dbReference type="EC" id="3.6.1.23" evidence="3"/>
<dbReference type="InterPro" id="IPR057670">
    <property type="entry name" value="SH3_retrovirus"/>
</dbReference>
<dbReference type="Pfam" id="PF00692">
    <property type="entry name" value="dUTPase"/>
    <property type="match status" value="1"/>
</dbReference>
<dbReference type="CDD" id="cd09272">
    <property type="entry name" value="RNase_HI_RT_Ty1"/>
    <property type="match status" value="1"/>
</dbReference>
<dbReference type="InterPro" id="IPR029054">
    <property type="entry name" value="dUTPase-like"/>
</dbReference>
<dbReference type="Pfam" id="PF25597">
    <property type="entry name" value="SH3_retrovirus"/>
    <property type="match status" value="1"/>
</dbReference>
<dbReference type="NCBIfam" id="TIGR00576">
    <property type="entry name" value="dut"/>
    <property type="match status" value="1"/>
</dbReference>
<dbReference type="SUPFAM" id="SSF51283">
    <property type="entry name" value="dUTPase-like"/>
    <property type="match status" value="1"/>
</dbReference>
<dbReference type="EMBL" id="BLLK01000061">
    <property type="protein sequence ID" value="GFH58224.1"/>
    <property type="molecule type" value="Genomic_DNA"/>
</dbReference>
<feature type="compositionally biased region" description="Acidic residues" evidence="6">
    <location>
        <begin position="475"/>
        <end position="488"/>
    </location>
</feature>
<feature type="region of interest" description="Disordered" evidence="6">
    <location>
        <begin position="1"/>
        <end position="25"/>
    </location>
</feature>
<name>A0AAD3D5M5_9STRA</name>
<evidence type="ECO:0000313" key="8">
    <source>
        <dbReference type="EMBL" id="GFH58224.1"/>
    </source>
</evidence>
<keyword evidence="9" id="KW-1185">Reference proteome</keyword>
<dbReference type="InterPro" id="IPR036397">
    <property type="entry name" value="RNaseH_sf"/>
</dbReference>
<dbReference type="PANTHER" id="PTHR11241:SF0">
    <property type="entry name" value="DEOXYURIDINE 5'-TRIPHOSPHATE NUCLEOTIDOHYDROLASE"/>
    <property type="match status" value="1"/>
</dbReference>